<evidence type="ECO:0000313" key="9">
    <source>
        <dbReference type="EMBL" id="NKE19672.1"/>
    </source>
</evidence>
<dbReference type="InterPro" id="IPR001077">
    <property type="entry name" value="COMT_C"/>
</dbReference>
<dbReference type="EMBL" id="JAAEDK010000012">
    <property type="protein sequence ID" value="MBR0658938.1"/>
    <property type="molecule type" value="Genomic_DNA"/>
</dbReference>
<dbReference type="Gene3D" id="3.40.50.150">
    <property type="entry name" value="Vaccinia Virus protein VP39"/>
    <property type="match status" value="1"/>
</dbReference>
<name>A0A9X9WF28_9PROT</name>
<dbReference type="Pfam" id="PF08100">
    <property type="entry name" value="Dimerisation"/>
    <property type="match status" value="1"/>
</dbReference>
<gene>
    <name evidence="9" type="ORF">GWK15_22130</name>
    <name evidence="8" type="ORF">GXW75_06750</name>
</gene>
<dbReference type="InterPro" id="IPR036390">
    <property type="entry name" value="WH_DNA-bd_sf"/>
</dbReference>
<proteinExistence type="predicted"/>
<dbReference type="Proteomes" id="UP001138708">
    <property type="component" value="Unassembled WGS sequence"/>
</dbReference>
<dbReference type="InterPro" id="IPR012967">
    <property type="entry name" value="COMT_dimerisation"/>
</dbReference>
<dbReference type="PANTHER" id="PTHR43712:SF2">
    <property type="entry name" value="O-METHYLTRANSFERASE CICE"/>
    <property type="match status" value="1"/>
</dbReference>
<evidence type="ECO:0000256" key="5">
    <source>
        <dbReference type="SAM" id="Phobius"/>
    </source>
</evidence>
<dbReference type="SUPFAM" id="SSF46785">
    <property type="entry name" value="Winged helix' DNA-binding domain"/>
    <property type="match status" value="1"/>
</dbReference>
<evidence type="ECO:0000256" key="4">
    <source>
        <dbReference type="PIRSR" id="PIRSR005739-1"/>
    </source>
</evidence>
<dbReference type="SUPFAM" id="SSF53335">
    <property type="entry name" value="S-adenosyl-L-methionine-dependent methyltransferases"/>
    <property type="match status" value="1"/>
</dbReference>
<feature type="domain" description="O-methyltransferase dimerisation" evidence="7">
    <location>
        <begin position="51"/>
        <end position="125"/>
    </location>
</feature>
<dbReference type="EMBL" id="JAAVUP010000012">
    <property type="protein sequence ID" value="NKE19672.1"/>
    <property type="molecule type" value="Genomic_DNA"/>
</dbReference>
<dbReference type="CDD" id="cd02440">
    <property type="entry name" value="AdoMet_MTases"/>
    <property type="match status" value="1"/>
</dbReference>
<keyword evidence="5" id="KW-1133">Transmembrane helix</keyword>
<accession>A0A9X9WF28</accession>
<keyword evidence="10" id="KW-1185">Reference proteome</keyword>
<dbReference type="PANTHER" id="PTHR43712">
    <property type="entry name" value="PUTATIVE (AFU_ORTHOLOGUE AFUA_4G14580)-RELATED"/>
    <property type="match status" value="1"/>
</dbReference>
<keyword evidence="5" id="KW-0472">Membrane</keyword>
<comment type="caution">
    <text evidence="8">The sequence shown here is derived from an EMBL/GenBank/DDBJ whole genome shotgun (WGS) entry which is preliminary data.</text>
</comment>
<evidence type="ECO:0000256" key="1">
    <source>
        <dbReference type="ARBA" id="ARBA00022603"/>
    </source>
</evidence>
<dbReference type="PROSITE" id="PS51683">
    <property type="entry name" value="SAM_OMT_II"/>
    <property type="match status" value="1"/>
</dbReference>
<dbReference type="RefSeq" id="WP_168043581.1">
    <property type="nucleotide sequence ID" value="NZ_JAAEDK010000012.1"/>
</dbReference>
<dbReference type="InterPro" id="IPR016461">
    <property type="entry name" value="COMT-like"/>
</dbReference>
<evidence type="ECO:0000313" key="11">
    <source>
        <dbReference type="Proteomes" id="UP001138708"/>
    </source>
</evidence>
<dbReference type="Gene3D" id="1.10.10.10">
    <property type="entry name" value="Winged helix-like DNA-binding domain superfamily/Winged helix DNA-binding domain"/>
    <property type="match status" value="1"/>
</dbReference>
<keyword evidence="3" id="KW-0949">S-adenosyl-L-methionine</keyword>
<protein>
    <submittedName>
        <fullName evidence="8">Methyltransferase domain-containing protein</fullName>
    </submittedName>
</protein>
<organism evidence="8 11">
    <name type="scientific">Neoroseomonas oryzicola</name>
    <dbReference type="NCBI Taxonomy" id="535904"/>
    <lineage>
        <taxon>Bacteria</taxon>
        <taxon>Pseudomonadati</taxon>
        <taxon>Pseudomonadota</taxon>
        <taxon>Alphaproteobacteria</taxon>
        <taxon>Acetobacterales</taxon>
        <taxon>Acetobacteraceae</taxon>
        <taxon>Neoroseomonas</taxon>
    </lineage>
</organism>
<feature type="transmembrane region" description="Helical" evidence="5">
    <location>
        <begin position="46"/>
        <end position="70"/>
    </location>
</feature>
<reference evidence="9 10" key="2">
    <citation type="submission" date="2020-02" db="EMBL/GenBank/DDBJ databases">
        <authorList>
            <person name="Sun Q."/>
            <person name="Inoue M."/>
        </authorList>
    </citation>
    <scope>NUCLEOTIDE SEQUENCE [LARGE SCALE GENOMIC DNA]</scope>
    <source>
        <strain evidence="9 10">KCTC 22478</strain>
    </source>
</reference>
<reference evidence="8" key="3">
    <citation type="journal article" date="2021" name="Syst. Appl. Microbiol.">
        <title>Roseomonas hellenica sp. nov., isolated from roots of wild-growing Alkanna tinctoria.</title>
        <authorList>
            <person name="Rat A."/>
            <person name="Naranjo H.D."/>
            <person name="Lebbe L."/>
            <person name="Cnockaert M."/>
            <person name="Krigas N."/>
            <person name="Grigoriadou K."/>
            <person name="Maloupa E."/>
            <person name="Willems A."/>
        </authorList>
    </citation>
    <scope>NUCLEOTIDE SEQUENCE</scope>
    <source>
        <strain evidence="8">LMG 31161</strain>
    </source>
</reference>
<feature type="domain" description="O-methyltransferase C-terminal" evidence="6">
    <location>
        <begin position="178"/>
        <end position="353"/>
    </location>
</feature>
<evidence type="ECO:0000256" key="3">
    <source>
        <dbReference type="ARBA" id="ARBA00022691"/>
    </source>
</evidence>
<feature type="active site" description="Proton acceptor" evidence="4">
    <location>
        <position position="282"/>
    </location>
</feature>
<dbReference type="PIRSF" id="PIRSF005739">
    <property type="entry name" value="O-mtase"/>
    <property type="match status" value="1"/>
</dbReference>
<keyword evidence="5" id="KW-0812">Transmembrane</keyword>
<dbReference type="Pfam" id="PF00891">
    <property type="entry name" value="Methyltransf_2"/>
    <property type="match status" value="1"/>
</dbReference>
<evidence type="ECO:0000313" key="8">
    <source>
        <dbReference type="EMBL" id="MBR0658938.1"/>
    </source>
</evidence>
<keyword evidence="2" id="KW-0808">Transferase</keyword>
<dbReference type="GO" id="GO:0032259">
    <property type="term" value="P:methylation"/>
    <property type="evidence" value="ECO:0007669"/>
    <property type="project" value="UniProtKB-KW"/>
</dbReference>
<evidence type="ECO:0000259" key="7">
    <source>
        <dbReference type="Pfam" id="PF08100"/>
    </source>
</evidence>
<dbReference type="InterPro" id="IPR029063">
    <property type="entry name" value="SAM-dependent_MTases_sf"/>
</dbReference>
<dbReference type="AlphaFoldDB" id="A0A9X9WF28"/>
<evidence type="ECO:0000313" key="10">
    <source>
        <dbReference type="Proteomes" id="UP000746741"/>
    </source>
</evidence>
<sequence length="376" mass="39522">MAGAAAAPATLRDRIGALQARLSASDRFRRWAERFPLTRPIARRRAAALFDLCAGFVYAQALAAALRLGLFEMLRERPMPAIAVSLRLGLPLASTTRLLEACVALRLLAQRANGAYGLGALGAAMIDNPGVAAMVGHHALLYEDLRDPIALLRAGRGEALSGFWAYAGTEAGAQATGADPYSALMAASQPMVAAQVADAYAIGQHRRALDIGGGEGRFIVEVAPRAPATAFTLFDLPPVADRARSRFAAAGLADRATAEGGDFRADPLPSGADLATLVRVLHDHDDAVVQALLRRIRAALPAGGRILVAEPMAGTPGAERVGAYFAIYLLAMGQGRLRSAAEIAAMLREAGFAQPRLLRVRMPMIASVMIADVMGD</sequence>
<dbReference type="GO" id="GO:0046983">
    <property type="term" value="F:protein dimerization activity"/>
    <property type="evidence" value="ECO:0007669"/>
    <property type="project" value="InterPro"/>
</dbReference>
<dbReference type="Proteomes" id="UP000746741">
    <property type="component" value="Unassembled WGS sequence"/>
</dbReference>
<dbReference type="InterPro" id="IPR036388">
    <property type="entry name" value="WH-like_DNA-bd_sf"/>
</dbReference>
<keyword evidence="1 8" id="KW-0489">Methyltransferase</keyword>
<evidence type="ECO:0000259" key="6">
    <source>
        <dbReference type="Pfam" id="PF00891"/>
    </source>
</evidence>
<evidence type="ECO:0000256" key="2">
    <source>
        <dbReference type="ARBA" id="ARBA00022679"/>
    </source>
</evidence>
<dbReference type="GO" id="GO:0008171">
    <property type="term" value="F:O-methyltransferase activity"/>
    <property type="evidence" value="ECO:0007669"/>
    <property type="project" value="InterPro"/>
</dbReference>
<reference evidence="8" key="1">
    <citation type="submission" date="2020-01" db="EMBL/GenBank/DDBJ databases">
        <authorList>
            <person name="Rat A."/>
        </authorList>
    </citation>
    <scope>NUCLEOTIDE SEQUENCE</scope>
    <source>
        <strain evidence="8">LMG 31161</strain>
    </source>
</reference>